<protein>
    <submittedName>
        <fullName evidence="3">Macrophage killing protein with similarity to conjugation protein</fullName>
    </submittedName>
</protein>
<dbReference type="AlphaFoldDB" id="A0A378KPP2"/>
<reference evidence="2 4" key="1">
    <citation type="submission" date="2015-11" db="EMBL/GenBank/DDBJ databases">
        <title>Genomic analysis of 38 Legionella species identifies large and diverse effector repertoires.</title>
        <authorList>
            <person name="Burstein D."/>
            <person name="Amaro F."/>
            <person name="Zusman T."/>
            <person name="Lifshitz Z."/>
            <person name="Cohen O."/>
            <person name="Gilbert J.A."/>
            <person name="Pupko T."/>
            <person name="Shuman H.A."/>
            <person name="Segal G."/>
        </authorList>
    </citation>
    <scope>NUCLEOTIDE SEQUENCE [LARGE SCALE GENOMIC DNA]</scope>
    <source>
        <strain evidence="2 4">ATCC 49507</strain>
    </source>
</reference>
<name>A0A378KPP2_9GAMM</name>
<evidence type="ECO:0000256" key="1">
    <source>
        <dbReference type="SAM" id="SignalP"/>
    </source>
</evidence>
<feature type="chain" id="PRO_5016946084" evidence="1">
    <location>
        <begin position="24"/>
        <end position="154"/>
    </location>
</feature>
<keyword evidence="4" id="KW-1185">Reference proteome</keyword>
<evidence type="ECO:0000313" key="4">
    <source>
        <dbReference type="Proteomes" id="UP000054639"/>
    </source>
</evidence>
<feature type="signal peptide" evidence="1">
    <location>
        <begin position="1"/>
        <end position="23"/>
    </location>
</feature>
<evidence type="ECO:0000313" key="5">
    <source>
        <dbReference type="Proteomes" id="UP000254230"/>
    </source>
</evidence>
<proteinExistence type="predicted"/>
<keyword evidence="1" id="KW-0732">Signal</keyword>
<dbReference type="InterPro" id="IPR021055">
    <property type="entry name" value="T4BSS_IcmL/DotI"/>
</dbReference>
<dbReference type="RefSeq" id="WP_058472333.1">
    <property type="nucleotide sequence ID" value="NZ_CAAAIL010000006.1"/>
</dbReference>
<sequence length="154" mass="17322">MKSFLRCHVLVIILCLTSPIIHAEQNSLLSQWVAKTLMDTLSISYEKPLNDYKDVKDNYSINAWSGMTSFLGGGGNLTKIRSEKLTLHPVLEGEPVILSSGKVSGMNYWVVNQIVLIPEFNTRLNFKLTILEQAVAQEDPYLIQSLKINVLPYP</sequence>
<dbReference type="OrthoDB" id="5638127at2"/>
<evidence type="ECO:0000313" key="3">
    <source>
        <dbReference type="EMBL" id="STY16525.1"/>
    </source>
</evidence>
<dbReference type="Pfam" id="PF11393">
    <property type="entry name" value="T4BSS_DotI_IcmL"/>
    <property type="match status" value="1"/>
</dbReference>
<dbReference type="EMBL" id="LNYR01000001">
    <property type="protein sequence ID" value="KTD55352.1"/>
    <property type="molecule type" value="Genomic_DNA"/>
</dbReference>
<gene>
    <name evidence="2" type="ORF">Lqua_0069</name>
    <name evidence="3" type="ORF">NCTC12376_00316</name>
</gene>
<evidence type="ECO:0000313" key="2">
    <source>
        <dbReference type="EMBL" id="KTD55352.1"/>
    </source>
</evidence>
<dbReference type="Proteomes" id="UP000054639">
    <property type="component" value="Unassembled WGS sequence"/>
</dbReference>
<dbReference type="STRING" id="45072.Lqua_0069"/>
<organism evidence="3 5">
    <name type="scientific">Legionella quateirensis</name>
    <dbReference type="NCBI Taxonomy" id="45072"/>
    <lineage>
        <taxon>Bacteria</taxon>
        <taxon>Pseudomonadati</taxon>
        <taxon>Pseudomonadota</taxon>
        <taxon>Gammaproteobacteria</taxon>
        <taxon>Legionellales</taxon>
        <taxon>Legionellaceae</taxon>
        <taxon>Legionella</taxon>
    </lineage>
</organism>
<dbReference type="EMBL" id="UGOW01000001">
    <property type="protein sequence ID" value="STY16525.1"/>
    <property type="molecule type" value="Genomic_DNA"/>
</dbReference>
<accession>A0A378KPP2</accession>
<dbReference type="Proteomes" id="UP000254230">
    <property type="component" value="Unassembled WGS sequence"/>
</dbReference>
<reference evidence="3 5" key="2">
    <citation type="submission" date="2018-06" db="EMBL/GenBank/DDBJ databases">
        <authorList>
            <consortium name="Pathogen Informatics"/>
            <person name="Doyle S."/>
        </authorList>
    </citation>
    <scope>NUCLEOTIDE SEQUENCE [LARGE SCALE GENOMIC DNA]</scope>
    <source>
        <strain evidence="3 5">NCTC12376</strain>
    </source>
</reference>